<evidence type="ECO:0000313" key="3">
    <source>
        <dbReference type="Proteomes" id="UP000296706"/>
    </source>
</evidence>
<dbReference type="Proteomes" id="UP000296706">
    <property type="component" value="Chromosome"/>
</dbReference>
<dbReference type="InterPro" id="IPR055542">
    <property type="entry name" value="DUF7118"/>
</dbReference>
<dbReference type="AlphaFoldDB" id="A0A4D6HEA4"/>
<protein>
    <submittedName>
        <fullName evidence="2">Uncharacterized protein</fullName>
    </submittedName>
</protein>
<dbReference type="GeneID" id="39847665"/>
<dbReference type="KEGG" id="hsn:DV733_07330"/>
<dbReference type="OrthoDB" id="204360at2157"/>
<reference evidence="2 3" key="1">
    <citation type="journal article" date="2019" name="Nat. Commun.">
        <title>A new type of DNA phosphorothioation-based antiviral system in archaea.</title>
        <authorList>
            <person name="Xiong L."/>
            <person name="Liu S."/>
            <person name="Chen S."/>
            <person name="Xiao Y."/>
            <person name="Zhu B."/>
            <person name="Gao Y."/>
            <person name="Zhang Y."/>
            <person name="Chen B."/>
            <person name="Luo J."/>
            <person name="Deng Z."/>
            <person name="Chen X."/>
            <person name="Wang L."/>
            <person name="Chen S."/>
        </authorList>
    </citation>
    <scope>NUCLEOTIDE SEQUENCE [LARGE SCALE GENOMIC DNA]</scope>
    <source>
        <strain evidence="2 3">CBA1105</strain>
    </source>
</reference>
<gene>
    <name evidence="2" type="ORF">DV733_07330</name>
</gene>
<accession>A0A4D6HEA4</accession>
<keyword evidence="1" id="KW-0175">Coiled coil</keyword>
<evidence type="ECO:0000313" key="2">
    <source>
        <dbReference type="EMBL" id="QCC51067.1"/>
    </source>
</evidence>
<dbReference type="Pfam" id="PF23432">
    <property type="entry name" value="DUF7118"/>
    <property type="match status" value="1"/>
</dbReference>
<organism evidence="2 3">
    <name type="scientific">Halapricum salinum</name>
    <dbReference type="NCBI Taxonomy" id="1457250"/>
    <lineage>
        <taxon>Archaea</taxon>
        <taxon>Methanobacteriati</taxon>
        <taxon>Methanobacteriota</taxon>
        <taxon>Stenosarchaea group</taxon>
        <taxon>Halobacteria</taxon>
        <taxon>Halobacteriales</taxon>
        <taxon>Haloarculaceae</taxon>
        <taxon>Halapricum</taxon>
    </lineage>
</organism>
<name>A0A4D6HEA4_9EURY</name>
<proteinExistence type="predicted"/>
<dbReference type="RefSeq" id="WP_049995381.1">
    <property type="nucleotide sequence ID" value="NZ_CP031310.1"/>
</dbReference>
<feature type="coiled-coil region" evidence="1">
    <location>
        <begin position="124"/>
        <end position="165"/>
    </location>
</feature>
<dbReference type="STRING" id="1457250.GCA_000755225_00016"/>
<feature type="coiled-coil region" evidence="1">
    <location>
        <begin position="350"/>
        <end position="380"/>
    </location>
</feature>
<keyword evidence="3" id="KW-1185">Reference proteome</keyword>
<evidence type="ECO:0000256" key="1">
    <source>
        <dbReference type="SAM" id="Coils"/>
    </source>
</evidence>
<sequence length="384" mass="44510">MSKSAADSEVEDLVRTLQRRASAYEEACDRVEEAGEQRLQRLQEHYEEITGLFSTYESRIVSDGEGEVDMEAFIEYQDELAHFFDHLPEDLPHREDFEAVDEMMHERYLKTTDFEAARDSLSEVAALVERLDERERTRERLREVRRDIELELKEIDDRIDHHERLVELGAADLDAPVEQLRDPIETYDDAVSAAFETFTSESSTREVLAFVESTAAFPLVTYRQPPADLAAYVDSADAGAETISKLLEYADYSASKLDHYVDDARELKRNVATHRTYLKRLDVDPLTIGWPPPTAEALRFRCRELLSVVARFDPDESVLAALRTVREATRREDYERLRDSAVARERLDADERERLKNGEVERELQDLRERRDRLAEALEEHDPV</sequence>
<dbReference type="EMBL" id="CP031310">
    <property type="protein sequence ID" value="QCC51067.1"/>
    <property type="molecule type" value="Genomic_DNA"/>
</dbReference>